<feature type="domain" description="Phage tail lysozyme" evidence="1">
    <location>
        <begin position="49"/>
        <end position="128"/>
    </location>
</feature>
<proteinExistence type="predicted"/>
<reference evidence="2" key="1">
    <citation type="submission" date="2018-07" db="EMBL/GenBank/DDBJ databases">
        <title>Complete genome sequence of the cyanophage S-PRM1 isolated from Singapore coastal waters.</title>
        <authorList>
            <person name="Chenard C."/>
            <person name="Kolundzija S."/>
            <person name="Lauro F.M."/>
        </authorList>
    </citation>
    <scope>NUCLEOTIDE SEQUENCE [LARGE SCALE GENOMIC DNA]</scope>
</reference>
<dbReference type="GeneID" id="65115452"/>
<protein>
    <recommendedName>
        <fullName evidence="1">Phage tail lysozyme domain-containing protein</fullName>
    </recommendedName>
</protein>
<keyword evidence="3" id="KW-1185">Reference proteome</keyword>
<dbReference type="InterPro" id="IPR041219">
    <property type="entry name" value="Phage_lysozyme2"/>
</dbReference>
<dbReference type="Pfam" id="PF18013">
    <property type="entry name" value="Phage_lysozyme2"/>
    <property type="match status" value="1"/>
</dbReference>
<dbReference type="KEGG" id="vg:65115452"/>
<accession>A0A346FKG7</accession>
<evidence type="ECO:0000313" key="3">
    <source>
        <dbReference type="Proteomes" id="UP000259950"/>
    </source>
</evidence>
<name>A0A346FKG7_9CAUD</name>
<dbReference type="RefSeq" id="YP_010097785.1">
    <property type="nucleotide sequence ID" value="NC_055761.1"/>
</dbReference>
<dbReference type="Proteomes" id="UP000259950">
    <property type="component" value="Segment"/>
</dbReference>
<evidence type="ECO:0000259" key="1">
    <source>
        <dbReference type="Pfam" id="PF18013"/>
    </source>
</evidence>
<organism evidence="2">
    <name type="scientific">Synechococcus virus S-PRM1</name>
    <dbReference type="NCBI Taxonomy" id="2100130"/>
    <lineage>
        <taxon>Viruses</taxon>
        <taxon>Duplodnaviria</taxon>
        <taxon>Heunggongvirae</taxon>
        <taxon>Uroviricota</taxon>
        <taxon>Caudoviricetes</taxon>
        <taxon>Pantevenvirales</taxon>
        <taxon>Kyanoviridae</taxon>
        <taxon>Makelovirus</taxon>
        <taxon>Makelovirus prm1</taxon>
    </lineage>
</organism>
<dbReference type="Gene3D" id="1.10.530.10">
    <property type="match status" value="1"/>
</dbReference>
<sequence length="175" mass="20103">MFWFLQPSPPPPQPIPVVEYKEPVWECPTCTPEEQYVLKELQTQTKIKSRNALAAILGNIKQESLFHSDICEGGARVPYDSCHSGGYGIIQWTTQGRYDGLGSFCKKYDCDPSTLAGQVRYMINERHFQQVLPEFEGSGQTVAQYMVPCYYWLGWGIKGNREIYSYDYVKRLVKP</sequence>
<evidence type="ECO:0000313" key="2">
    <source>
        <dbReference type="EMBL" id="AXN58472.1"/>
    </source>
</evidence>
<dbReference type="EMBL" id="MH629685">
    <property type="protein sequence ID" value="AXN58472.1"/>
    <property type="molecule type" value="Genomic_DNA"/>
</dbReference>